<evidence type="ECO:0008006" key="4">
    <source>
        <dbReference type="Google" id="ProtNLM"/>
    </source>
</evidence>
<dbReference type="InterPro" id="IPR013416">
    <property type="entry name" value="CHP02587_IM"/>
</dbReference>
<dbReference type="Pfam" id="PF09622">
    <property type="entry name" value="DUF2391"/>
    <property type="match status" value="1"/>
</dbReference>
<evidence type="ECO:0000313" key="3">
    <source>
        <dbReference type="Proteomes" id="UP000070107"/>
    </source>
</evidence>
<sequence>MRSSNGKLLRDTGRAVGGALIFSLPMLMTMEMWWLGFYADPIRLAVLIALSVPLLIGLSHRIGFRYTLRWQDIVLDAVFALGIGLFTSVTVLILFNVNRSDMAVEEIVGKIALQTIPAGIGALLARSQFVATSNEPDQRREDTYGGEMFLMGVGALFLGFNIAPTEETVLISYQMTQWHAIALVLLSLAVMHGFVFALGFQGGTELSPETPWWSALIRFTLPGYVVASGVSLFILWVFGRTDGLAFEQVVMAMIVLAFPSAVGAAAARLIL</sequence>
<dbReference type="OrthoDB" id="147125at2"/>
<feature type="transmembrane region" description="Helical" evidence="1">
    <location>
        <begin position="107"/>
        <end position="125"/>
    </location>
</feature>
<protein>
    <recommendedName>
        <fullName evidence="4">TIGR02587 family membrane protein</fullName>
    </recommendedName>
</protein>
<dbReference type="Proteomes" id="UP000070107">
    <property type="component" value="Unassembled WGS sequence"/>
</dbReference>
<feature type="transmembrane region" description="Helical" evidence="1">
    <location>
        <begin position="250"/>
        <end position="270"/>
    </location>
</feature>
<evidence type="ECO:0000256" key="1">
    <source>
        <dbReference type="SAM" id="Phobius"/>
    </source>
</evidence>
<keyword evidence="3" id="KW-1185">Reference proteome</keyword>
<evidence type="ECO:0000313" key="2">
    <source>
        <dbReference type="EMBL" id="KXF79135.1"/>
    </source>
</evidence>
<keyword evidence="1" id="KW-1133">Transmembrane helix</keyword>
<accession>A0A135I120</accession>
<dbReference type="InterPro" id="IPR024464">
    <property type="entry name" value="DUF2391"/>
</dbReference>
<dbReference type="EMBL" id="LNTU01000001">
    <property type="protein sequence ID" value="KXF79135.1"/>
    <property type="molecule type" value="Genomic_DNA"/>
</dbReference>
<dbReference type="NCBIfam" id="TIGR02587">
    <property type="entry name" value="TIGR02587 family membrane protein"/>
    <property type="match status" value="1"/>
</dbReference>
<feature type="transmembrane region" description="Helical" evidence="1">
    <location>
        <begin position="73"/>
        <end position="95"/>
    </location>
</feature>
<feature type="transmembrane region" description="Helical" evidence="1">
    <location>
        <begin position="42"/>
        <end position="61"/>
    </location>
</feature>
<organism evidence="2 3">
    <name type="scientific">Paramesorhizobium deserti</name>
    <dbReference type="NCBI Taxonomy" id="1494590"/>
    <lineage>
        <taxon>Bacteria</taxon>
        <taxon>Pseudomonadati</taxon>
        <taxon>Pseudomonadota</taxon>
        <taxon>Alphaproteobacteria</taxon>
        <taxon>Hyphomicrobiales</taxon>
        <taxon>Phyllobacteriaceae</taxon>
        <taxon>Paramesorhizobium</taxon>
    </lineage>
</organism>
<comment type="caution">
    <text evidence="2">The sequence shown here is derived from an EMBL/GenBank/DDBJ whole genome shotgun (WGS) entry which is preliminary data.</text>
</comment>
<keyword evidence="1" id="KW-0472">Membrane</keyword>
<feature type="transmembrane region" description="Helical" evidence="1">
    <location>
        <begin position="146"/>
        <end position="163"/>
    </location>
</feature>
<dbReference type="AlphaFoldDB" id="A0A135I120"/>
<proteinExistence type="predicted"/>
<feature type="transmembrane region" description="Helical" evidence="1">
    <location>
        <begin position="212"/>
        <end position="238"/>
    </location>
</feature>
<name>A0A135I120_9HYPH</name>
<gene>
    <name evidence="2" type="ORF">ATN84_05230</name>
</gene>
<keyword evidence="1" id="KW-0812">Transmembrane</keyword>
<feature type="transmembrane region" description="Helical" evidence="1">
    <location>
        <begin position="178"/>
        <end position="200"/>
    </location>
</feature>
<reference evidence="2 3" key="1">
    <citation type="submission" date="2015-11" db="EMBL/GenBank/DDBJ databases">
        <title>Draft genome sequence of Paramesorhizobium deserti A-3-E, a strain highly resistant to diverse beta-lactam antibiotics.</title>
        <authorList>
            <person name="Lv R."/>
            <person name="Yang X."/>
            <person name="Fang N."/>
            <person name="Guo J."/>
            <person name="Luo X."/>
            <person name="Peng F."/>
            <person name="Yang R."/>
            <person name="Cui Y."/>
            <person name="Fang C."/>
            <person name="Song Y."/>
        </authorList>
    </citation>
    <scope>NUCLEOTIDE SEQUENCE [LARGE SCALE GENOMIC DNA]</scope>
    <source>
        <strain evidence="2 3">A-3-E</strain>
    </source>
</reference>
<feature type="transmembrane region" description="Helical" evidence="1">
    <location>
        <begin position="12"/>
        <end position="36"/>
    </location>
</feature>
<dbReference type="RefSeq" id="WP_068880452.1">
    <property type="nucleotide sequence ID" value="NZ_LNTU01000001.1"/>
</dbReference>
<dbReference type="STRING" id="1494590.ATN84_05230"/>